<evidence type="ECO:0000313" key="1">
    <source>
        <dbReference type="EMBL" id="KNZ45780.1"/>
    </source>
</evidence>
<evidence type="ECO:0000313" key="2">
    <source>
        <dbReference type="Proteomes" id="UP000037035"/>
    </source>
</evidence>
<dbReference type="AlphaFoldDB" id="A0A0L6UD92"/>
<dbReference type="VEuPathDB" id="FungiDB:VP01_780g6"/>
<organism evidence="1 2">
    <name type="scientific">Puccinia sorghi</name>
    <dbReference type="NCBI Taxonomy" id="27349"/>
    <lineage>
        <taxon>Eukaryota</taxon>
        <taxon>Fungi</taxon>
        <taxon>Dikarya</taxon>
        <taxon>Basidiomycota</taxon>
        <taxon>Pucciniomycotina</taxon>
        <taxon>Pucciniomycetes</taxon>
        <taxon>Pucciniales</taxon>
        <taxon>Pucciniaceae</taxon>
        <taxon>Puccinia</taxon>
    </lineage>
</organism>
<dbReference type="EMBL" id="LAVV01013283">
    <property type="protein sequence ID" value="KNZ45780.1"/>
    <property type="molecule type" value="Genomic_DNA"/>
</dbReference>
<dbReference type="Proteomes" id="UP000037035">
    <property type="component" value="Unassembled WGS sequence"/>
</dbReference>
<accession>A0A0L6UD92</accession>
<protein>
    <submittedName>
        <fullName evidence="1">Uncharacterized protein</fullName>
    </submittedName>
</protein>
<keyword evidence="2" id="KW-1185">Reference proteome</keyword>
<comment type="caution">
    <text evidence="1">The sequence shown here is derived from an EMBL/GenBank/DDBJ whole genome shotgun (WGS) entry which is preliminary data.</text>
</comment>
<sequence>MANIPHSFFCLPQNVSKHTILQAQKQLKLLESKKDLTETFSQMFNKESGIPFSHMIGEILEEHGPLEPEYFHPQWCLDYSSECEVQDDAPEFDLKEGISRLI</sequence>
<reference evidence="1 2" key="1">
    <citation type="submission" date="2015-08" db="EMBL/GenBank/DDBJ databases">
        <title>Next Generation Sequencing and Analysis of the Genome of Puccinia sorghi L Schw, the Causal Agent of Maize Common Rust.</title>
        <authorList>
            <person name="Rochi L."/>
            <person name="Burguener G."/>
            <person name="Darino M."/>
            <person name="Turjanski A."/>
            <person name="Kreff E."/>
            <person name="Dieguez M.J."/>
            <person name="Sacco F."/>
        </authorList>
    </citation>
    <scope>NUCLEOTIDE SEQUENCE [LARGE SCALE GENOMIC DNA]</scope>
    <source>
        <strain evidence="1 2">RO10H11247</strain>
    </source>
</reference>
<name>A0A0L6UD92_9BASI</name>
<proteinExistence type="predicted"/>
<gene>
    <name evidence="1" type="ORF">VP01_780g6</name>
</gene>